<reference evidence="2 3" key="1">
    <citation type="journal article" date="2023" name="Sci. Data">
        <title>Genome assembly of the Korean intertidal mud-creeper Batillaria attramentaria.</title>
        <authorList>
            <person name="Patra A.K."/>
            <person name="Ho P.T."/>
            <person name="Jun S."/>
            <person name="Lee S.J."/>
            <person name="Kim Y."/>
            <person name="Won Y.J."/>
        </authorList>
    </citation>
    <scope>NUCLEOTIDE SEQUENCE [LARGE SCALE GENOMIC DNA]</scope>
    <source>
        <strain evidence="2">Wonlab-2016</strain>
    </source>
</reference>
<comment type="caution">
    <text evidence="2">The sequence shown here is derived from an EMBL/GenBank/DDBJ whole genome shotgun (WGS) entry which is preliminary data.</text>
</comment>
<dbReference type="Proteomes" id="UP001519460">
    <property type="component" value="Unassembled WGS sequence"/>
</dbReference>
<evidence type="ECO:0000313" key="3">
    <source>
        <dbReference type="Proteomes" id="UP001519460"/>
    </source>
</evidence>
<keyword evidence="3" id="KW-1185">Reference proteome</keyword>
<dbReference type="AlphaFoldDB" id="A0ABD0LXD6"/>
<name>A0ABD0LXD6_9CAEN</name>
<proteinExistence type="predicted"/>
<evidence type="ECO:0000313" key="2">
    <source>
        <dbReference type="EMBL" id="KAK7503835.1"/>
    </source>
</evidence>
<protein>
    <submittedName>
        <fullName evidence="2">Uncharacterized protein</fullName>
    </submittedName>
</protein>
<gene>
    <name evidence="2" type="ORF">BaRGS_00004958</name>
</gene>
<evidence type="ECO:0000256" key="1">
    <source>
        <dbReference type="SAM" id="MobiDB-lite"/>
    </source>
</evidence>
<organism evidence="2 3">
    <name type="scientific">Batillaria attramentaria</name>
    <dbReference type="NCBI Taxonomy" id="370345"/>
    <lineage>
        <taxon>Eukaryota</taxon>
        <taxon>Metazoa</taxon>
        <taxon>Spiralia</taxon>
        <taxon>Lophotrochozoa</taxon>
        <taxon>Mollusca</taxon>
        <taxon>Gastropoda</taxon>
        <taxon>Caenogastropoda</taxon>
        <taxon>Sorbeoconcha</taxon>
        <taxon>Cerithioidea</taxon>
        <taxon>Batillariidae</taxon>
        <taxon>Batillaria</taxon>
    </lineage>
</organism>
<feature type="region of interest" description="Disordered" evidence="1">
    <location>
        <begin position="20"/>
        <end position="44"/>
    </location>
</feature>
<accession>A0ABD0LXD6</accession>
<sequence>MPAIPQIAADSCINERLTGQAQAKRSAQLRHSEMTHSSCNRPPTAPSCRLHFRGMSSVFKNSTRPQSVFSKCKTDGRYQQGNSRSTKHNYSIELTVVCAAIFPPQCQERGRVSCHRHTTLRSLSLSAHNLDCRTTLCILREFCWDTLENHLRHNQGKRKRTHLEKKAILSHGIKQYGVESTYVARTTTNSSVNKRRTPFHGIPQGLPHPLLSHWSAQLTLRPVPVTSLVGSRSSSQNLLLLQNNC</sequence>
<dbReference type="EMBL" id="JACVVK020000018">
    <property type="protein sequence ID" value="KAK7503835.1"/>
    <property type="molecule type" value="Genomic_DNA"/>
</dbReference>